<dbReference type="EMBL" id="JAXAVU010000001">
    <property type="protein sequence ID" value="MDX8140521.1"/>
    <property type="molecule type" value="Genomic_DNA"/>
</dbReference>
<proteinExistence type="predicted"/>
<sequence>MPRDFKWQPHDGERHAIPRTLVPNAVGRSLCDIELTAGSDVWPPHARWWPTCQICDRAWRDAEGILPWPRQGSSTKVNSTGRTISSAATELVLQL</sequence>
<evidence type="ECO:0000313" key="1">
    <source>
        <dbReference type="EMBL" id="MDX8140521.1"/>
    </source>
</evidence>
<gene>
    <name evidence="1" type="ORF">SK854_00235</name>
</gene>
<name>A0ABU4UNZ1_9PSEU</name>
<keyword evidence="2" id="KW-1185">Reference proteome</keyword>
<reference evidence="1 2" key="1">
    <citation type="submission" date="2023-11" db="EMBL/GenBank/DDBJ databases">
        <title>Lentzea sokolovensis, sp. nov., Lentzea kristufkii, sp. nov., and Lentzea miocenensis, sp. nov., rare actinobacteria from Sokolov Coal Basin, Miocene lacustrine sediment, Czech Republic.</title>
        <authorList>
            <person name="Lara A."/>
            <person name="Kotroba L."/>
            <person name="Nouioui I."/>
            <person name="Neumann-Schaal M."/>
            <person name="Mast Y."/>
            <person name="Chronakova A."/>
        </authorList>
    </citation>
    <scope>NUCLEOTIDE SEQUENCE [LARGE SCALE GENOMIC DNA]</scope>
    <source>
        <strain evidence="1 2">BCCO 10_0061</strain>
    </source>
</reference>
<comment type="caution">
    <text evidence="1">The sequence shown here is derived from an EMBL/GenBank/DDBJ whole genome shotgun (WGS) entry which is preliminary data.</text>
</comment>
<evidence type="ECO:0000313" key="2">
    <source>
        <dbReference type="Proteomes" id="UP001285352"/>
    </source>
</evidence>
<dbReference type="Proteomes" id="UP001285352">
    <property type="component" value="Unassembled WGS sequence"/>
</dbReference>
<protein>
    <submittedName>
        <fullName evidence="1">Zinc finger protein</fullName>
    </submittedName>
</protein>
<dbReference type="InterPro" id="IPR031795">
    <property type="entry name" value="Zf-HC3"/>
</dbReference>
<dbReference type="Pfam" id="PF16827">
    <property type="entry name" value="zf-HC3"/>
    <property type="match status" value="1"/>
</dbReference>
<organism evidence="1 2">
    <name type="scientific">Lentzea sokolovensis</name>
    <dbReference type="NCBI Taxonomy" id="3095429"/>
    <lineage>
        <taxon>Bacteria</taxon>
        <taxon>Bacillati</taxon>
        <taxon>Actinomycetota</taxon>
        <taxon>Actinomycetes</taxon>
        <taxon>Pseudonocardiales</taxon>
        <taxon>Pseudonocardiaceae</taxon>
        <taxon>Lentzea</taxon>
    </lineage>
</organism>
<dbReference type="RefSeq" id="WP_319972914.1">
    <property type="nucleotide sequence ID" value="NZ_JAXAVU010000001.1"/>
</dbReference>
<reference evidence="1 2" key="2">
    <citation type="submission" date="2023-11" db="EMBL/GenBank/DDBJ databases">
        <authorList>
            <person name="Lara A.C."/>
            <person name="Chronakova A."/>
        </authorList>
    </citation>
    <scope>NUCLEOTIDE SEQUENCE [LARGE SCALE GENOMIC DNA]</scope>
    <source>
        <strain evidence="1 2">BCCO 10_0061</strain>
    </source>
</reference>
<accession>A0ABU4UNZ1</accession>